<dbReference type="AlphaFoldDB" id="A0A248VI35"/>
<protein>
    <submittedName>
        <fullName evidence="2">Lactoylglutathione lyase</fullName>
    </submittedName>
</protein>
<keyword evidence="3" id="KW-1185">Reference proteome</keyword>
<dbReference type="InterPro" id="IPR029068">
    <property type="entry name" value="Glyas_Bleomycin-R_OHBP_Dase"/>
</dbReference>
<proteinExistence type="predicted"/>
<feature type="domain" description="VOC" evidence="1">
    <location>
        <begin position="3"/>
        <end position="127"/>
    </location>
</feature>
<dbReference type="GO" id="GO:0016829">
    <property type="term" value="F:lyase activity"/>
    <property type="evidence" value="ECO:0007669"/>
    <property type="project" value="UniProtKB-KW"/>
</dbReference>
<name>A0A248VI35_9BURK</name>
<dbReference type="Proteomes" id="UP000215158">
    <property type="component" value="Chromosome 1"/>
</dbReference>
<accession>A0A248VI35</accession>
<dbReference type="PROSITE" id="PS51819">
    <property type="entry name" value="VOC"/>
    <property type="match status" value="1"/>
</dbReference>
<dbReference type="RefSeq" id="WP_095418750.1">
    <property type="nucleotide sequence ID" value="NZ_CP022989.1"/>
</dbReference>
<dbReference type="Pfam" id="PF00903">
    <property type="entry name" value="Glyoxalase"/>
    <property type="match status" value="1"/>
</dbReference>
<evidence type="ECO:0000259" key="1">
    <source>
        <dbReference type="PROSITE" id="PS51819"/>
    </source>
</evidence>
<dbReference type="PANTHER" id="PTHR10374">
    <property type="entry name" value="LACTOYLGLUTATHIONE LYASE GLYOXALASE I"/>
    <property type="match status" value="1"/>
</dbReference>
<dbReference type="OrthoDB" id="9789841at2"/>
<dbReference type="KEGG" id="parb:CJU94_11280"/>
<keyword evidence="2" id="KW-0456">Lyase</keyword>
<sequence length="132" mass="15712">MAKLIHTMIRVFDLPRSLQFYQKAFNLNVSHRLDFADFTLVYLRNEETDTEIELTWNKGREEPYSHGDGYGHVAFCVDDAKSERQRLLDLGMTPNDLREFHNDNSELLARYFFIQDPDGYKIEVLERYGHYQ</sequence>
<reference evidence="2 3" key="1">
    <citation type="submission" date="2017-08" db="EMBL/GenBank/DDBJ databases">
        <title>Identification and genetic characteristics of simultaneous BTEX- and naphthalene-degrading Paraburkholderia sp. BN5 isolated from petroleum-contaminated soil.</title>
        <authorList>
            <person name="Lee Y."/>
            <person name="Jeon C.O."/>
        </authorList>
    </citation>
    <scope>NUCLEOTIDE SEQUENCE [LARGE SCALE GENOMIC DNA]</scope>
    <source>
        <strain evidence="2 3">BN5</strain>
    </source>
</reference>
<dbReference type="SUPFAM" id="SSF54593">
    <property type="entry name" value="Glyoxalase/Bleomycin resistance protein/Dihydroxybiphenyl dioxygenase"/>
    <property type="match status" value="1"/>
</dbReference>
<dbReference type="EMBL" id="CP022989">
    <property type="protein sequence ID" value="ASV98695.1"/>
    <property type="molecule type" value="Genomic_DNA"/>
</dbReference>
<dbReference type="InterPro" id="IPR004360">
    <property type="entry name" value="Glyas_Fos-R_dOase_dom"/>
</dbReference>
<evidence type="ECO:0000313" key="3">
    <source>
        <dbReference type="Proteomes" id="UP000215158"/>
    </source>
</evidence>
<gene>
    <name evidence="2" type="ORF">CJU94_11280</name>
</gene>
<evidence type="ECO:0000313" key="2">
    <source>
        <dbReference type="EMBL" id="ASV98695.1"/>
    </source>
</evidence>
<dbReference type="Gene3D" id="3.10.180.10">
    <property type="entry name" value="2,3-Dihydroxybiphenyl 1,2-Dioxygenase, domain 1"/>
    <property type="match status" value="1"/>
</dbReference>
<organism evidence="2 3">
    <name type="scientific">Paraburkholderia aromaticivorans</name>
    <dbReference type="NCBI Taxonomy" id="2026199"/>
    <lineage>
        <taxon>Bacteria</taxon>
        <taxon>Pseudomonadati</taxon>
        <taxon>Pseudomonadota</taxon>
        <taxon>Betaproteobacteria</taxon>
        <taxon>Burkholderiales</taxon>
        <taxon>Burkholderiaceae</taxon>
        <taxon>Paraburkholderia</taxon>
    </lineage>
</organism>
<dbReference type="PANTHER" id="PTHR10374:SF30">
    <property type="entry name" value="LACTOYLGLUTATHIONE LYASE"/>
    <property type="match status" value="1"/>
</dbReference>
<dbReference type="InterPro" id="IPR037523">
    <property type="entry name" value="VOC_core"/>
</dbReference>